<evidence type="ECO:0000256" key="2">
    <source>
        <dbReference type="ARBA" id="ARBA00007556"/>
    </source>
</evidence>
<feature type="transmembrane region" description="Helical" evidence="7">
    <location>
        <begin position="236"/>
        <end position="260"/>
    </location>
</feature>
<keyword evidence="6 7" id="KW-0472">Membrane</keyword>
<evidence type="ECO:0000313" key="8">
    <source>
        <dbReference type="EMBL" id="TMQ64431.1"/>
    </source>
</evidence>
<gene>
    <name evidence="8" type="ORF">E6K79_07650</name>
</gene>
<evidence type="ECO:0000256" key="6">
    <source>
        <dbReference type="ARBA" id="ARBA00023136"/>
    </source>
</evidence>
<dbReference type="AlphaFoldDB" id="A0A538TLD1"/>
<sequence>MEAAVEAAVSWPKRSTLAWLENVGEVFILLGSTLRELPSGARKIGLVVTQMEALGIGSMPLTVVVALFTGAVAAVQASYQFRDYVPMIYLGTVIGKSVLIELGPVLTALVVGGRVSAAIAAELGTMRVTEQVDAMETLGISPIRYLVVPRFLATVIMLPILTIFADVVAILGGYLVATLTLDVSSHTFTSGLRLYFKVQDIFSGLIKAFFFGMIIATMGCHYGLRSEGGAEGVGEATTRAVVASCLLILVVDYLLASFLFRVLFA</sequence>
<feature type="transmembrane region" description="Helical" evidence="7">
    <location>
        <begin position="53"/>
        <end position="75"/>
    </location>
</feature>
<reference evidence="8 9" key="1">
    <citation type="journal article" date="2019" name="Nat. Microbiol.">
        <title>Mediterranean grassland soil C-N compound turnover is dependent on rainfall and depth, and is mediated by genomically divergent microorganisms.</title>
        <authorList>
            <person name="Diamond S."/>
            <person name="Andeer P.F."/>
            <person name="Li Z."/>
            <person name="Crits-Christoph A."/>
            <person name="Burstein D."/>
            <person name="Anantharaman K."/>
            <person name="Lane K.R."/>
            <person name="Thomas B.C."/>
            <person name="Pan C."/>
            <person name="Northen T.R."/>
            <person name="Banfield J.F."/>
        </authorList>
    </citation>
    <scope>NUCLEOTIDE SEQUENCE [LARGE SCALE GENOMIC DNA]</scope>
    <source>
        <strain evidence="8">WS_9</strain>
    </source>
</reference>
<evidence type="ECO:0000256" key="5">
    <source>
        <dbReference type="ARBA" id="ARBA00022989"/>
    </source>
</evidence>
<feature type="transmembrane region" description="Helical" evidence="7">
    <location>
        <begin position="201"/>
        <end position="224"/>
    </location>
</feature>
<proteinExistence type="inferred from homology"/>
<evidence type="ECO:0000256" key="7">
    <source>
        <dbReference type="RuleBase" id="RU362044"/>
    </source>
</evidence>
<dbReference type="GO" id="GO:0005548">
    <property type="term" value="F:phospholipid transporter activity"/>
    <property type="evidence" value="ECO:0007669"/>
    <property type="project" value="TreeGrafter"/>
</dbReference>
<comment type="caution">
    <text evidence="8">The sequence shown here is derived from an EMBL/GenBank/DDBJ whole genome shotgun (WGS) entry which is preliminary data.</text>
</comment>
<accession>A0A538TLD1</accession>
<dbReference type="InterPro" id="IPR003453">
    <property type="entry name" value="ABC_MlaE_roteobac"/>
</dbReference>
<feature type="transmembrane region" description="Helical" evidence="7">
    <location>
        <begin position="87"/>
        <end position="111"/>
    </location>
</feature>
<dbReference type="Pfam" id="PF02405">
    <property type="entry name" value="MlaE"/>
    <property type="match status" value="1"/>
</dbReference>
<dbReference type="Proteomes" id="UP000317691">
    <property type="component" value="Unassembled WGS sequence"/>
</dbReference>
<comment type="subcellular location">
    <subcellularLocation>
        <location evidence="1">Membrane</location>
        <topology evidence="1">Multi-pass membrane protein</topology>
    </subcellularLocation>
</comment>
<comment type="similarity">
    <text evidence="2 7">Belongs to the MlaE permease family.</text>
</comment>
<keyword evidence="4 7" id="KW-0812">Transmembrane</keyword>
<evidence type="ECO:0000256" key="1">
    <source>
        <dbReference type="ARBA" id="ARBA00004141"/>
    </source>
</evidence>
<dbReference type="InterPro" id="IPR030802">
    <property type="entry name" value="Permease_MalE"/>
</dbReference>
<evidence type="ECO:0000256" key="3">
    <source>
        <dbReference type="ARBA" id="ARBA00022448"/>
    </source>
</evidence>
<dbReference type="EMBL" id="VBOZ01000021">
    <property type="protein sequence ID" value="TMQ64431.1"/>
    <property type="molecule type" value="Genomic_DNA"/>
</dbReference>
<dbReference type="PANTHER" id="PTHR30188:SF4">
    <property type="entry name" value="PROTEIN TRIGALACTOSYLDIACYLGLYCEROL 1, CHLOROPLASTIC"/>
    <property type="match status" value="1"/>
</dbReference>
<protein>
    <submittedName>
        <fullName evidence="8">ABC transporter permease</fullName>
    </submittedName>
</protein>
<dbReference type="PANTHER" id="PTHR30188">
    <property type="entry name" value="ABC TRANSPORTER PERMEASE PROTEIN-RELATED"/>
    <property type="match status" value="1"/>
</dbReference>
<keyword evidence="5 7" id="KW-1133">Transmembrane helix</keyword>
<dbReference type="NCBIfam" id="TIGR00056">
    <property type="entry name" value="MlaE family lipid ABC transporter permease subunit"/>
    <property type="match status" value="1"/>
</dbReference>
<organism evidence="8 9">
    <name type="scientific">Eiseniibacteriota bacterium</name>
    <dbReference type="NCBI Taxonomy" id="2212470"/>
    <lineage>
        <taxon>Bacteria</taxon>
        <taxon>Candidatus Eiseniibacteriota</taxon>
    </lineage>
</organism>
<evidence type="ECO:0000256" key="4">
    <source>
        <dbReference type="ARBA" id="ARBA00022692"/>
    </source>
</evidence>
<keyword evidence="3" id="KW-0813">Transport</keyword>
<evidence type="ECO:0000313" key="9">
    <source>
        <dbReference type="Proteomes" id="UP000317691"/>
    </source>
</evidence>
<dbReference type="GO" id="GO:0043190">
    <property type="term" value="C:ATP-binding cassette (ABC) transporter complex"/>
    <property type="evidence" value="ECO:0007669"/>
    <property type="project" value="InterPro"/>
</dbReference>
<feature type="transmembrane region" description="Helical" evidence="7">
    <location>
        <begin position="151"/>
        <end position="181"/>
    </location>
</feature>
<name>A0A538TLD1_UNCEI</name>